<keyword evidence="6" id="KW-1185">Reference proteome</keyword>
<dbReference type="RefSeq" id="XP_041288254.1">
    <property type="nucleotide sequence ID" value="XM_041442114.1"/>
</dbReference>
<protein>
    <submittedName>
        <fullName evidence="5">WD40-repeat-containing domain protein</fullName>
    </submittedName>
</protein>
<dbReference type="InterPro" id="IPR020472">
    <property type="entry name" value="WD40_PAC1"/>
</dbReference>
<evidence type="ECO:0000256" key="4">
    <source>
        <dbReference type="SAM" id="MobiDB-lite"/>
    </source>
</evidence>
<dbReference type="EMBL" id="JABBWM010000069">
    <property type="protein sequence ID" value="KAG2096531.1"/>
    <property type="molecule type" value="Genomic_DNA"/>
</dbReference>
<keyword evidence="1 3" id="KW-0853">WD repeat</keyword>
<proteinExistence type="predicted"/>
<feature type="repeat" description="WD" evidence="3">
    <location>
        <begin position="198"/>
        <end position="239"/>
    </location>
</feature>
<sequence length="689" mass="74941">MSFPTSQTPAITPLQTLEEKGAQIGEDWRDGEDEVAVRSMVLSPNGKTIAIGCHDGKVRLWDVETKEVIAKWIGHRDVVCTLSWSPDGKRVLSGSWDGMVRVWDVKSGETVETVLTIKTGHQWVNAVVYSPDATKIATGGDEDAIQIWDAKTGGLLNTLKHDIQVWSLAWTSDGKLISGSFGQIRIFDTATWQQIAILEGHTDFVNAISVSQNQRFLASTSLDKTARLWNLNTGLSVNPPLQHEDWVRCTAISADGKLLVTGSENADAYTWDIHAIFKKAGLEDLFLPLSDADAPRPLAPSLGTARKVFGRLSSPFHRSHSDTNNLTEAQPSTPSGVAVQEVAVQESFMDADATQAMDDELPPGFFDDVTNGAYPSGTYGNYHPSSSRHPRLLALSLGSARALFDRLSSPCHRSHSDTNNLTEAQPSTPSGLHPRALFASLSSLTRHSLRENNAPNELQQSSPPLRLHPHMPLASLSSLWPQSRLNNDGEIEPHHTTPSGLRPDTLIDSLSSLFRSQPHTNEEIELPQRSRRPRVVEVAAVRDREVIFTAPPPLERTQQQTQSHAQESFTTQQAAGTNSDTPRPRHPHSLPVRLLCDLVLFLCCASPRHANTNAQPALQQQGQPQGQGQAQASSSQTQPATPSASTTPPAPATSTVASGATTVHSRPLPLRARFVLFLCCASPPHADGH</sequence>
<dbReference type="Gene3D" id="2.130.10.10">
    <property type="entry name" value="YVTN repeat-like/Quinoprotein amine dehydrogenase"/>
    <property type="match status" value="2"/>
</dbReference>
<dbReference type="PRINTS" id="PR00320">
    <property type="entry name" value="GPROTEINBRPT"/>
</dbReference>
<dbReference type="SUPFAM" id="SSF50978">
    <property type="entry name" value="WD40 repeat-like"/>
    <property type="match status" value="1"/>
</dbReference>
<accession>A0A9P7EXE4</accession>
<feature type="repeat" description="WD" evidence="3">
    <location>
        <begin position="37"/>
        <end position="71"/>
    </location>
</feature>
<dbReference type="PROSITE" id="PS50082">
    <property type="entry name" value="WD_REPEATS_2"/>
    <property type="match status" value="5"/>
</dbReference>
<dbReference type="PROSITE" id="PS50294">
    <property type="entry name" value="WD_REPEATS_REGION"/>
    <property type="match status" value="4"/>
</dbReference>
<dbReference type="OrthoDB" id="2616995at2759"/>
<feature type="compositionally biased region" description="Polar residues" evidence="4">
    <location>
        <begin position="417"/>
        <end position="430"/>
    </location>
</feature>
<evidence type="ECO:0000313" key="5">
    <source>
        <dbReference type="EMBL" id="KAG2096531.1"/>
    </source>
</evidence>
<dbReference type="PANTHER" id="PTHR19848:SF8">
    <property type="entry name" value="F-BOX AND WD REPEAT DOMAIN CONTAINING 7"/>
    <property type="match status" value="1"/>
</dbReference>
<evidence type="ECO:0000256" key="2">
    <source>
        <dbReference type="ARBA" id="ARBA00022737"/>
    </source>
</evidence>
<dbReference type="Pfam" id="PF00400">
    <property type="entry name" value="WD40"/>
    <property type="match status" value="6"/>
</dbReference>
<feature type="region of interest" description="Disordered" evidence="4">
    <location>
        <begin position="484"/>
        <end position="506"/>
    </location>
</feature>
<dbReference type="AlphaFoldDB" id="A0A9P7EXE4"/>
<feature type="repeat" description="WD" evidence="3">
    <location>
        <begin position="117"/>
        <end position="158"/>
    </location>
</feature>
<keyword evidence="2" id="KW-0677">Repeat</keyword>
<dbReference type="SMART" id="SM00320">
    <property type="entry name" value="WD40"/>
    <property type="match status" value="6"/>
</dbReference>
<dbReference type="InterPro" id="IPR015943">
    <property type="entry name" value="WD40/YVTN_repeat-like_dom_sf"/>
</dbReference>
<dbReference type="InterPro" id="IPR001680">
    <property type="entry name" value="WD40_rpt"/>
</dbReference>
<dbReference type="Proteomes" id="UP000823399">
    <property type="component" value="Unassembled WGS sequence"/>
</dbReference>
<dbReference type="CDD" id="cd00200">
    <property type="entry name" value="WD40"/>
    <property type="match status" value="1"/>
</dbReference>
<dbReference type="GeneID" id="64704373"/>
<organism evidence="5 6">
    <name type="scientific">Suillus discolor</name>
    <dbReference type="NCBI Taxonomy" id="1912936"/>
    <lineage>
        <taxon>Eukaryota</taxon>
        <taxon>Fungi</taxon>
        <taxon>Dikarya</taxon>
        <taxon>Basidiomycota</taxon>
        <taxon>Agaricomycotina</taxon>
        <taxon>Agaricomycetes</taxon>
        <taxon>Agaricomycetidae</taxon>
        <taxon>Boletales</taxon>
        <taxon>Suillineae</taxon>
        <taxon>Suillaceae</taxon>
        <taxon>Suillus</taxon>
    </lineage>
</organism>
<dbReference type="PROSITE" id="PS00678">
    <property type="entry name" value="WD_REPEATS_1"/>
    <property type="match status" value="4"/>
</dbReference>
<feature type="compositionally biased region" description="Polar residues" evidence="4">
    <location>
        <begin position="556"/>
        <end position="581"/>
    </location>
</feature>
<feature type="repeat" description="WD" evidence="3">
    <location>
        <begin position="72"/>
        <end position="113"/>
    </location>
</feature>
<comment type="caution">
    <text evidence="5">The sequence shown here is derived from an EMBL/GenBank/DDBJ whole genome shotgun (WGS) entry which is preliminary data.</text>
</comment>
<dbReference type="InterPro" id="IPR019775">
    <property type="entry name" value="WD40_repeat_CS"/>
</dbReference>
<feature type="repeat" description="WD" evidence="3">
    <location>
        <begin position="240"/>
        <end position="273"/>
    </location>
</feature>
<reference evidence="5" key="1">
    <citation type="journal article" date="2020" name="New Phytol.">
        <title>Comparative genomics reveals dynamic genome evolution in host specialist ectomycorrhizal fungi.</title>
        <authorList>
            <person name="Lofgren L.A."/>
            <person name="Nguyen N.H."/>
            <person name="Vilgalys R."/>
            <person name="Ruytinx J."/>
            <person name="Liao H.L."/>
            <person name="Branco S."/>
            <person name="Kuo A."/>
            <person name="LaButti K."/>
            <person name="Lipzen A."/>
            <person name="Andreopoulos W."/>
            <person name="Pangilinan J."/>
            <person name="Riley R."/>
            <person name="Hundley H."/>
            <person name="Na H."/>
            <person name="Barry K."/>
            <person name="Grigoriev I.V."/>
            <person name="Stajich J.E."/>
            <person name="Kennedy P.G."/>
        </authorList>
    </citation>
    <scope>NUCLEOTIDE SEQUENCE</scope>
    <source>
        <strain evidence="5">FC423</strain>
    </source>
</reference>
<feature type="region of interest" description="Disordered" evidence="4">
    <location>
        <begin position="409"/>
        <end position="434"/>
    </location>
</feature>
<feature type="compositionally biased region" description="Low complexity" evidence="4">
    <location>
        <begin position="614"/>
        <end position="662"/>
    </location>
</feature>
<evidence type="ECO:0000256" key="1">
    <source>
        <dbReference type="ARBA" id="ARBA00022574"/>
    </source>
</evidence>
<name>A0A9P7EXE4_9AGAM</name>
<feature type="region of interest" description="Disordered" evidence="4">
    <location>
        <begin position="614"/>
        <end position="663"/>
    </location>
</feature>
<dbReference type="InterPro" id="IPR036322">
    <property type="entry name" value="WD40_repeat_dom_sf"/>
</dbReference>
<evidence type="ECO:0000256" key="3">
    <source>
        <dbReference type="PROSITE-ProRule" id="PRU00221"/>
    </source>
</evidence>
<gene>
    <name evidence="5" type="ORF">F5147DRAFT_778321</name>
</gene>
<feature type="region of interest" description="Disordered" evidence="4">
    <location>
        <begin position="547"/>
        <end position="586"/>
    </location>
</feature>
<evidence type="ECO:0000313" key="6">
    <source>
        <dbReference type="Proteomes" id="UP000823399"/>
    </source>
</evidence>
<dbReference type="PANTHER" id="PTHR19848">
    <property type="entry name" value="WD40 REPEAT PROTEIN"/>
    <property type="match status" value="1"/>
</dbReference>